<reference evidence="7 8" key="1">
    <citation type="submission" date="2018-07" db="EMBL/GenBank/DDBJ databases">
        <title>Genome sequencing of oomycete isolates from Chile give support for New Zealand origin for Phytophthora kernoviae and make available the first Nothophytophthora sp. genome.</title>
        <authorList>
            <person name="Studholme D.J."/>
            <person name="Sanfuentes E."/>
            <person name="Panda P."/>
            <person name="Hill R."/>
            <person name="Sambles C."/>
            <person name="Grant M."/>
            <person name="Williams N.M."/>
            <person name="Mcdougal R.L."/>
        </authorList>
    </citation>
    <scope>NUCLEOTIDE SEQUENCE [LARGE SCALE GENOMIC DNA]</scope>
    <source>
        <strain evidence="6">Chile6</strain>
        <strain evidence="5">Chile7</strain>
    </source>
</reference>
<feature type="transmembrane region" description="Helical" evidence="3">
    <location>
        <begin position="37"/>
        <end position="61"/>
    </location>
</feature>
<feature type="repeat" description="TPR" evidence="1">
    <location>
        <begin position="522"/>
        <end position="555"/>
    </location>
</feature>
<keyword evidence="3" id="KW-1133">Transmembrane helix</keyword>
<evidence type="ECO:0000313" key="8">
    <source>
        <dbReference type="Proteomes" id="UP000284657"/>
    </source>
</evidence>
<keyword evidence="4" id="KW-0732">Signal</keyword>
<dbReference type="SUPFAM" id="SSF48452">
    <property type="entry name" value="TPR-like"/>
    <property type="match status" value="2"/>
</dbReference>
<accession>A0A3F2S281</accession>
<evidence type="ECO:0000313" key="5">
    <source>
        <dbReference type="EMBL" id="RLN66776.1"/>
    </source>
</evidence>
<dbReference type="PROSITE" id="PS50005">
    <property type="entry name" value="TPR"/>
    <property type="match status" value="2"/>
</dbReference>
<dbReference type="OrthoDB" id="1926212at2759"/>
<feature type="chain" id="PRO_5036082368" evidence="4">
    <location>
        <begin position="28"/>
        <end position="608"/>
    </location>
</feature>
<dbReference type="InterPro" id="IPR019734">
    <property type="entry name" value="TPR_rpt"/>
</dbReference>
<dbReference type="SMART" id="SM00028">
    <property type="entry name" value="TPR"/>
    <property type="match status" value="7"/>
</dbReference>
<comment type="caution">
    <text evidence="6">The sequence shown here is derived from an EMBL/GenBank/DDBJ whole genome shotgun (WGS) entry which is preliminary data.</text>
</comment>
<name>A0A3F2S281_9STRA</name>
<evidence type="ECO:0000256" key="4">
    <source>
        <dbReference type="SAM" id="SignalP"/>
    </source>
</evidence>
<evidence type="ECO:0000313" key="6">
    <source>
        <dbReference type="EMBL" id="RLN68961.1"/>
    </source>
</evidence>
<dbReference type="InterPro" id="IPR005240">
    <property type="entry name" value="DUF389"/>
</dbReference>
<dbReference type="Gene3D" id="1.25.40.10">
    <property type="entry name" value="Tetratricopeptide repeat domain"/>
    <property type="match status" value="4"/>
</dbReference>
<evidence type="ECO:0000256" key="3">
    <source>
        <dbReference type="SAM" id="Phobius"/>
    </source>
</evidence>
<dbReference type="EMBL" id="MBDO02000008">
    <property type="protein sequence ID" value="RLN68961.1"/>
    <property type="molecule type" value="Genomic_DNA"/>
</dbReference>
<feature type="repeat" description="TPR" evidence="1">
    <location>
        <begin position="366"/>
        <end position="399"/>
    </location>
</feature>
<dbReference type="Proteomes" id="UP000277300">
    <property type="component" value="Unassembled WGS sequence"/>
</dbReference>
<keyword evidence="3" id="KW-0472">Membrane</keyword>
<dbReference type="PANTHER" id="PTHR45153:SF1">
    <property type="entry name" value="TETRATRICOPEPTIDE REPEAT PROTEIN 16"/>
    <property type="match status" value="1"/>
</dbReference>
<sequence length="608" mass="68939">MRSRAQAIQLLFGAVVAALSGTGVALAESNANISSVVGVAIAAALLPPTVNCGICFSYVLIGQYFATDDVIGEEDKLIFYEIAVGSLMLVWINVVLIYVTAVLVFKIKKVDQFQLIRRVDEGAWQNLPRVQRSPAHKNNFRSEDFEKRDRVPLLASALTLASYGTMDLTPTEASRQKEDEADWRIAARDWDGALQCLTKAIFLRPDHGQLYAKKAQVYWELCDVKSAIVNYRKLFAVEPNPPQRIKDQLAALLDLHGYSLLTLGEAPNIALTYLNEATQLNSLEEVYWLHRAIANIEAGCFEKAVQDVGHCICLNSRDVEYFVLRAKLHWRLHMQEKATADIQKAALLQPDHPEVLGHEQRLLKESQAIYEQARTQLMAHQFEDAIQNLSRATEFTPEETKIYLLRASAYRELNEYHMALRDTEKALSCYRHKSEIARTKGLQQNEPPPQDNTHHPEPNLHSAPDASAQYHDIVKQHSLILNDIGIRFLHEKSYQLAVNAMNQAIRGQMDLAEHFREQFSSPQYFINRGDAYRGLSNFQAALADYHHALELFPGDRNIQSRVALVHYQFGVDLFNRALFDKAELEFGNAIQQDPYVPSYYLVHCSTHP</sequence>
<feature type="signal peptide" evidence="4">
    <location>
        <begin position="1"/>
        <end position="27"/>
    </location>
</feature>
<evidence type="ECO:0000256" key="1">
    <source>
        <dbReference type="PROSITE-ProRule" id="PRU00339"/>
    </source>
</evidence>
<evidence type="ECO:0000313" key="7">
    <source>
        <dbReference type="Proteomes" id="UP000277300"/>
    </source>
</evidence>
<dbReference type="Pfam" id="PF13181">
    <property type="entry name" value="TPR_8"/>
    <property type="match status" value="1"/>
</dbReference>
<dbReference type="InterPro" id="IPR011990">
    <property type="entry name" value="TPR-like_helical_dom_sf"/>
</dbReference>
<keyword evidence="1" id="KW-0802">TPR repeat</keyword>
<dbReference type="PANTHER" id="PTHR45153">
    <property type="entry name" value="TETRATRICOPEPTIDE REPEAT PROTEIN 16"/>
    <property type="match status" value="1"/>
</dbReference>
<gene>
    <name evidence="5" type="ORF">BBJ29_000070</name>
    <name evidence="6" type="ORF">BBP00_00000689</name>
</gene>
<protein>
    <submittedName>
        <fullName evidence="6">Uncharacterized protein</fullName>
    </submittedName>
</protein>
<organism evidence="6 7">
    <name type="scientific">Phytophthora kernoviae</name>
    <dbReference type="NCBI Taxonomy" id="325452"/>
    <lineage>
        <taxon>Eukaryota</taxon>
        <taxon>Sar</taxon>
        <taxon>Stramenopiles</taxon>
        <taxon>Oomycota</taxon>
        <taxon>Peronosporomycetes</taxon>
        <taxon>Peronosporales</taxon>
        <taxon>Peronosporaceae</taxon>
        <taxon>Phytophthora</taxon>
    </lineage>
</organism>
<feature type="region of interest" description="Disordered" evidence="2">
    <location>
        <begin position="437"/>
        <end position="464"/>
    </location>
</feature>
<dbReference type="Pfam" id="PF04087">
    <property type="entry name" value="DUF389"/>
    <property type="match status" value="1"/>
</dbReference>
<dbReference type="EMBL" id="MBAD02000500">
    <property type="protein sequence ID" value="RLN66776.1"/>
    <property type="molecule type" value="Genomic_DNA"/>
</dbReference>
<dbReference type="Proteomes" id="UP000284657">
    <property type="component" value="Unassembled WGS sequence"/>
</dbReference>
<evidence type="ECO:0000256" key="2">
    <source>
        <dbReference type="SAM" id="MobiDB-lite"/>
    </source>
</evidence>
<feature type="transmembrane region" description="Helical" evidence="3">
    <location>
        <begin position="82"/>
        <end position="105"/>
    </location>
</feature>
<dbReference type="AlphaFoldDB" id="A0A3F2S281"/>
<keyword evidence="3" id="KW-0812">Transmembrane</keyword>
<proteinExistence type="predicted"/>